<dbReference type="Gramene" id="KVI07567">
    <property type="protein sequence ID" value="KVI07567"/>
    <property type="gene ID" value="Ccrd_014111"/>
</dbReference>
<gene>
    <name evidence="1" type="ORF">Ccrd_014111</name>
</gene>
<keyword evidence="2" id="KW-1185">Reference proteome</keyword>
<protein>
    <submittedName>
        <fullName evidence="1">Uncharacterized protein</fullName>
    </submittedName>
</protein>
<dbReference type="AlphaFoldDB" id="A0A103YEF7"/>
<proteinExistence type="predicted"/>
<name>A0A103YEF7_CYNCS</name>
<sequence>MGYTKEKDAAYRRDSLVRVEEAMSLDPYQTHQWSLNNIYRAKKKSWVANNCLEDVEICVAEGWNAMILMVGVLAIIG</sequence>
<dbReference type="EMBL" id="LEKV01001503">
    <property type="protein sequence ID" value="KVI07567.1"/>
    <property type="molecule type" value="Genomic_DNA"/>
</dbReference>
<accession>A0A103YEF7</accession>
<organism evidence="1 2">
    <name type="scientific">Cynara cardunculus var. scolymus</name>
    <name type="common">Globe artichoke</name>
    <name type="synonym">Cynara scolymus</name>
    <dbReference type="NCBI Taxonomy" id="59895"/>
    <lineage>
        <taxon>Eukaryota</taxon>
        <taxon>Viridiplantae</taxon>
        <taxon>Streptophyta</taxon>
        <taxon>Embryophyta</taxon>
        <taxon>Tracheophyta</taxon>
        <taxon>Spermatophyta</taxon>
        <taxon>Magnoliopsida</taxon>
        <taxon>eudicotyledons</taxon>
        <taxon>Gunneridae</taxon>
        <taxon>Pentapetalae</taxon>
        <taxon>asterids</taxon>
        <taxon>campanulids</taxon>
        <taxon>Asterales</taxon>
        <taxon>Asteraceae</taxon>
        <taxon>Carduoideae</taxon>
        <taxon>Cardueae</taxon>
        <taxon>Carduinae</taxon>
        <taxon>Cynara</taxon>
    </lineage>
</organism>
<evidence type="ECO:0000313" key="1">
    <source>
        <dbReference type="EMBL" id="KVI07567.1"/>
    </source>
</evidence>
<evidence type="ECO:0000313" key="2">
    <source>
        <dbReference type="Proteomes" id="UP000243975"/>
    </source>
</evidence>
<reference evidence="1 2" key="1">
    <citation type="journal article" date="2016" name="Sci. Rep.">
        <title>The genome sequence of the outbreeding globe artichoke constructed de novo incorporating a phase-aware low-pass sequencing strategy of F1 progeny.</title>
        <authorList>
            <person name="Scaglione D."/>
            <person name="Reyes-Chin-Wo S."/>
            <person name="Acquadro A."/>
            <person name="Froenicke L."/>
            <person name="Portis E."/>
            <person name="Beitel C."/>
            <person name="Tirone M."/>
            <person name="Mauro R."/>
            <person name="Lo Monaco A."/>
            <person name="Mauromicale G."/>
            <person name="Faccioli P."/>
            <person name="Cattivelli L."/>
            <person name="Rieseberg L."/>
            <person name="Michelmore R."/>
            <person name="Lanteri S."/>
        </authorList>
    </citation>
    <scope>NUCLEOTIDE SEQUENCE [LARGE SCALE GENOMIC DNA]</scope>
    <source>
        <strain evidence="1">2C</strain>
    </source>
</reference>
<dbReference type="Proteomes" id="UP000243975">
    <property type="component" value="Unassembled WGS sequence"/>
</dbReference>
<comment type="caution">
    <text evidence="1">The sequence shown here is derived from an EMBL/GenBank/DDBJ whole genome shotgun (WGS) entry which is preliminary data.</text>
</comment>